<sequence length="76" mass="8678">MAFCLEFSTSDSYEIILCAPHEDDISLSRGLIIVLLLLAVDRIIYHHSCWTGKLQPYLQEFAPAFTPVYGQFRPIC</sequence>
<dbReference type="Gramene" id="OB05G17530.1">
    <property type="protein sequence ID" value="OB05G17530.1"/>
    <property type="gene ID" value="OB05G17530"/>
</dbReference>
<accession>J3M579</accession>
<keyword evidence="2" id="KW-1185">Reference proteome</keyword>
<organism evidence="1">
    <name type="scientific">Oryza brachyantha</name>
    <name type="common">malo sina</name>
    <dbReference type="NCBI Taxonomy" id="4533"/>
    <lineage>
        <taxon>Eukaryota</taxon>
        <taxon>Viridiplantae</taxon>
        <taxon>Streptophyta</taxon>
        <taxon>Embryophyta</taxon>
        <taxon>Tracheophyta</taxon>
        <taxon>Spermatophyta</taxon>
        <taxon>Magnoliopsida</taxon>
        <taxon>Liliopsida</taxon>
        <taxon>Poales</taxon>
        <taxon>Poaceae</taxon>
        <taxon>BOP clade</taxon>
        <taxon>Oryzoideae</taxon>
        <taxon>Oryzeae</taxon>
        <taxon>Oryzinae</taxon>
        <taxon>Oryza</taxon>
    </lineage>
</organism>
<dbReference type="HOGENOM" id="CLU_2661802_0_0_1"/>
<proteinExistence type="predicted"/>
<protein>
    <submittedName>
        <fullName evidence="1">Uncharacterized protein</fullName>
    </submittedName>
</protein>
<evidence type="ECO:0000313" key="1">
    <source>
        <dbReference type="EnsemblPlants" id="OB05G17530.1"/>
    </source>
</evidence>
<evidence type="ECO:0000313" key="2">
    <source>
        <dbReference type="Proteomes" id="UP000006038"/>
    </source>
</evidence>
<dbReference type="AlphaFoldDB" id="J3M579"/>
<name>J3M579_ORYBR</name>
<reference evidence="1" key="1">
    <citation type="journal article" date="2013" name="Nat. Commun.">
        <title>Whole-genome sequencing of Oryza brachyantha reveals mechanisms underlying Oryza genome evolution.</title>
        <authorList>
            <person name="Chen J."/>
            <person name="Huang Q."/>
            <person name="Gao D."/>
            <person name="Wang J."/>
            <person name="Lang Y."/>
            <person name="Liu T."/>
            <person name="Li B."/>
            <person name="Bai Z."/>
            <person name="Luis Goicoechea J."/>
            <person name="Liang C."/>
            <person name="Chen C."/>
            <person name="Zhang W."/>
            <person name="Sun S."/>
            <person name="Liao Y."/>
            <person name="Zhang X."/>
            <person name="Yang L."/>
            <person name="Song C."/>
            <person name="Wang M."/>
            <person name="Shi J."/>
            <person name="Liu G."/>
            <person name="Liu J."/>
            <person name="Zhou H."/>
            <person name="Zhou W."/>
            <person name="Yu Q."/>
            <person name="An N."/>
            <person name="Chen Y."/>
            <person name="Cai Q."/>
            <person name="Wang B."/>
            <person name="Liu B."/>
            <person name="Min J."/>
            <person name="Huang Y."/>
            <person name="Wu H."/>
            <person name="Li Z."/>
            <person name="Zhang Y."/>
            <person name="Yin Y."/>
            <person name="Song W."/>
            <person name="Jiang J."/>
            <person name="Jackson S.A."/>
            <person name="Wing R.A."/>
            <person name="Wang J."/>
            <person name="Chen M."/>
        </authorList>
    </citation>
    <scope>NUCLEOTIDE SEQUENCE [LARGE SCALE GENOMIC DNA]</scope>
    <source>
        <strain evidence="1">cv. IRGC 101232</strain>
    </source>
</reference>
<dbReference type="Proteomes" id="UP000006038">
    <property type="component" value="Chromosome 5"/>
</dbReference>
<reference evidence="1" key="2">
    <citation type="submission" date="2013-04" db="UniProtKB">
        <authorList>
            <consortium name="EnsemblPlants"/>
        </authorList>
    </citation>
    <scope>IDENTIFICATION</scope>
</reference>
<dbReference type="EnsemblPlants" id="OB05G17530.1">
    <property type="protein sequence ID" value="OB05G17530.1"/>
    <property type="gene ID" value="OB05G17530"/>
</dbReference>